<sequence length="147" mass="16362">MSHLIVTQRKLLPRLLDTLLTLFAWAGFGWLIYQGLINVLQVQPDAGPRPLNLSINTISMYALIATANGLLLILWAQYNRYRFSVERRTRRGELSNDALASLLGVAATSLQQMQETRSIVVSHDGDGNISNVQARYPRSSSASVRHA</sequence>
<dbReference type="Pfam" id="PF13994">
    <property type="entry name" value="PgaD"/>
    <property type="match status" value="1"/>
</dbReference>
<dbReference type="EMBL" id="LM997413">
    <property type="protein sequence ID" value="CEA04320.1"/>
    <property type="molecule type" value="Genomic_DNA"/>
</dbReference>
<dbReference type="AlphaFoldDB" id="A0A078MDH9"/>
<dbReference type="GO" id="GO:0043709">
    <property type="term" value="P:cell adhesion involved in single-species biofilm formation"/>
    <property type="evidence" value="ECO:0007669"/>
    <property type="project" value="InterPro"/>
</dbReference>
<dbReference type="NCBIfam" id="TIGR03940">
    <property type="entry name" value="PGA_PgaD"/>
    <property type="match status" value="1"/>
</dbReference>
<name>A0A078MDH9_9PSED</name>
<organism evidence="2">
    <name type="scientific">Pseudomonas saudimassiliensis</name>
    <dbReference type="NCBI Taxonomy" id="1461581"/>
    <lineage>
        <taxon>Bacteria</taxon>
        <taxon>Pseudomonadati</taxon>
        <taxon>Pseudomonadota</taxon>
        <taxon>Gammaproteobacteria</taxon>
        <taxon>Pseudomonadales</taxon>
        <taxon>Pseudomonadaceae</taxon>
        <taxon>Pseudomonas</taxon>
    </lineage>
</organism>
<dbReference type="OrthoDB" id="7022871at2"/>
<reference evidence="2" key="1">
    <citation type="submission" date="2014-07" db="EMBL/GenBank/DDBJ databases">
        <authorList>
            <person name="Urmite Genomes Urmite Genomes"/>
        </authorList>
    </citation>
    <scope>NUCLEOTIDE SEQUENCE</scope>
    <source>
        <strain evidence="2">12M76_air</strain>
    </source>
</reference>
<protein>
    <submittedName>
        <fullName evidence="2">Biofilm PNAG synthesis protein</fullName>
    </submittedName>
</protein>
<dbReference type="InterPro" id="IPR023829">
    <property type="entry name" value="PGA_PgaD"/>
</dbReference>
<keyword evidence="1" id="KW-1133">Transmembrane helix</keyword>
<feature type="transmembrane region" description="Helical" evidence="1">
    <location>
        <begin position="12"/>
        <end position="33"/>
    </location>
</feature>
<feature type="transmembrane region" description="Helical" evidence="1">
    <location>
        <begin position="53"/>
        <end position="78"/>
    </location>
</feature>
<dbReference type="PATRIC" id="fig|1461581.3.peg.1439"/>
<accession>A0A078MDH9</accession>
<dbReference type="EMBL" id="LK391969">
    <property type="protein sequence ID" value="CEF26529.1"/>
    <property type="molecule type" value="Genomic_DNA"/>
</dbReference>
<keyword evidence="1" id="KW-0812">Transmembrane</keyword>
<evidence type="ECO:0000313" key="2">
    <source>
        <dbReference type="EMBL" id="CEA04320.1"/>
    </source>
</evidence>
<dbReference type="RefSeq" id="WP_044499078.1">
    <property type="nucleotide sequence ID" value="NZ_LK391969.1"/>
</dbReference>
<proteinExistence type="predicted"/>
<keyword evidence="1" id="KW-0472">Membrane</keyword>
<gene>
    <name evidence="2" type="ORF">BN1049_01462</name>
</gene>
<evidence type="ECO:0000256" key="1">
    <source>
        <dbReference type="SAM" id="Phobius"/>
    </source>
</evidence>